<proteinExistence type="predicted"/>
<dbReference type="EMBL" id="BMAU01021203">
    <property type="protein sequence ID" value="GFX98542.1"/>
    <property type="molecule type" value="Genomic_DNA"/>
</dbReference>
<sequence length="188" mass="20608">MIQDCNPSSSSPFSSPSVSSLPLLLPPPVSSLSLPGSPVYIVDPLPDLVCGSTCCQLQVRAQSPHDEVTRRVKDPFVCPLTEVRRRSLPSDWIGWTASLQCLNGQPPNRLFHFFLSLTDPSEKKVNYVYHPPRWDPMDMLGGKAILIAIQRPSFRRDLERNEAEGGGSSEGRGGPSTKWNFSLSSSSG</sequence>
<feature type="region of interest" description="Disordered" evidence="1">
    <location>
        <begin position="157"/>
        <end position="188"/>
    </location>
</feature>
<dbReference type="AlphaFoldDB" id="A0A8X6RT21"/>
<evidence type="ECO:0000313" key="2">
    <source>
        <dbReference type="EMBL" id="GFX98542.1"/>
    </source>
</evidence>
<gene>
    <name evidence="2" type="ORF">TNCV_1501201</name>
</gene>
<name>A0A8X6RT21_TRICX</name>
<reference evidence="2" key="1">
    <citation type="submission" date="2020-08" db="EMBL/GenBank/DDBJ databases">
        <title>Multicomponent nature underlies the extraordinary mechanical properties of spider dragline silk.</title>
        <authorList>
            <person name="Kono N."/>
            <person name="Nakamura H."/>
            <person name="Mori M."/>
            <person name="Yoshida Y."/>
            <person name="Ohtoshi R."/>
            <person name="Malay A.D."/>
            <person name="Moran D.A.P."/>
            <person name="Tomita M."/>
            <person name="Numata K."/>
            <person name="Arakawa K."/>
        </authorList>
    </citation>
    <scope>NUCLEOTIDE SEQUENCE</scope>
</reference>
<dbReference type="Proteomes" id="UP000887159">
    <property type="component" value="Unassembled WGS sequence"/>
</dbReference>
<comment type="caution">
    <text evidence="2">The sequence shown here is derived from an EMBL/GenBank/DDBJ whole genome shotgun (WGS) entry which is preliminary data.</text>
</comment>
<evidence type="ECO:0000313" key="3">
    <source>
        <dbReference type="Proteomes" id="UP000887159"/>
    </source>
</evidence>
<feature type="compositionally biased region" description="Polar residues" evidence="1">
    <location>
        <begin position="177"/>
        <end position="188"/>
    </location>
</feature>
<protein>
    <submittedName>
        <fullName evidence="2">Uncharacterized protein</fullName>
    </submittedName>
</protein>
<evidence type="ECO:0000256" key="1">
    <source>
        <dbReference type="SAM" id="MobiDB-lite"/>
    </source>
</evidence>
<feature type="compositionally biased region" description="Gly residues" evidence="1">
    <location>
        <begin position="164"/>
        <end position="174"/>
    </location>
</feature>
<organism evidence="2 3">
    <name type="scientific">Trichonephila clavipes</name>
    <name type="common">Golden silk orbweaver</name>
    <name type="synonym">Nephila clavipes</name>
    <dbReference type="NCBI Taxonomy" id="2585209"/>
    <lineage>
        <taxon>Eukaryota</taxon>
        <taxon>Metazoa</taxon>
        <taxon>Ecdysozoa</taxon>
        <taxon>Arthropoda</taxon>
        <taxon>Chelicerata</taxon>
        <taxon>Arachnida</taxon>
        <taxon>Araneae</taxon>
        <taxon>Araneomorphae</taxon>
        <taxon>Entelegynae</taxon>
        <taxon>Araneoidea</taxon>
        <taxon>Nephilidae</taxon>
        <taxon>Trichonephila</taxon>
    </lineage>
</organism>
<accession>A0A8X6RT21</accession>
<keyword evidence="3" id="KW-1185">Reference proteome</keyword>